<sequence>MPLVLLYAISVYLSALIYRKQLQQDAAFDAGDTDRRWPWNRRIGTSSNTKRLGSPQAH</sequence>
<feature type="compositionally biased region" description="Polar residues" evidence="1">
    <location>
        <begin position="43"/>
        <end position="58"/>
    </location>
</feature>
<gene>
    <name evidence="2" type="ORF">IDH44_10010</name>
</gene>
<dbReference type="AlphaFoldDB" id="A0A927GRI3"/>
<evidence type="ECO:0000256" key="1">
    <source>
        <dbReference type="SAM" id="MobiDB-lite"/>
    </source>
</evidence>
<comment type="caution">
    <text evidence="2">The sequence shown here is derived from an EMBL/GenBank/DDBJ whole genome shotgun (WGS) entry which is preliminary data.</text>
</comment>
<reference evidence="2" key="1">
    <citation type="submission" date="2020-09" db="EMBL/GenBank/DDBJ databases">
        <title>A novel bacterium of genus Paenibacillus, isolated from South China Sea.</title>
        <authorList>
            <person name="Huang H."/>
            <person name="Mo K."/>
            <person name="Hu Y."/>
        </authorList>
    </citation>
    <scope>NUCLEOTIDE SEQUENCE</scope>
    <source>
        <strain evidence="2">IB182496</strain>
    </source>
</reference>
<keyword evidence="3" id="KW-1185">Reference proteome</keyword>
<dbReference type="EMBL" id="JACXIZ010000016">
    <property type="protein sequence ID" value="MBD2845523.1"/>
    <property type="molecule type" value="Genomic_DNA"/>
</dbReference>
<organism evidence="2 3">
    <name type="scientific">Paenibacillus sabuli</name>
    <dbReference type="NCBI Taxonomy" id="2772509"/>
    <lineage>
        <taxon>Bacteria</taxon>
        <taxon>Bacillati</taxon>
        <taxon>Bacillota</taxon>
        <taxon>Bacilli</taxon>
        <taxon>Bacillales</taxon>
        <taxon>Paenibacillaceae</taxon>
        <taxon>Paenibacillus</taxon>
    </lineage>
</organism>
<protein>
    <submittedName>
        <fullName evidence="2">Uncharacterized protein</fullName>
    </submittedName>
</protein>
<feature type="region of interest" description="Disordered" evidence="1">
    <location>
        <begin position="28"/>
        <end position="58"/>
    </location>
</feature>
<evidence type="ECO:0000313" key="3">
    <source>
        <dbReference type="Proteomes" id="UP000621560"/>
    </source>
</evidence>
<proteinExistence type="predicted"/>
<accession>A0A927GRI3</accession>
<name>A0A927GRI3_9BACL</name>
<dbReference type="Proteomes" id="UP000621560">
    <property type="component" value="Unassembled WGS sequence"/>
</dbReference>
<evidence type="ECO:0000313" key="2">
    <source>
        <dbReference type="EMBL" id="MBD2845523.1"/>
    </source>
</evidence>
<dbReference type="RefSeq" id="WP_190917184.1">
    <property type="nucleotide sequence ID" value="NZ_JACXIZ010000016.1"/>
</dbReference>